<protein>
    <recommendedName>
        <fullName evidence="3">Immunity protein</fullName>
    </recommendedName>
</protein>
<comment type="caution">
    <text evidence="1">The sequence shown here is derived from an EMBL/GenBank/DDBJ whole genome shotgun (WGS) entry which is preliminary data.</text>
</comment>
<accession>A0A2C5TMG2</accession>
<sequence>MIDYNEMVKNESMEDVILFLVARRESGLIYPAIDRFFYRHNGPDKYESCNIMILRETHRLLNEEKIMCGGEKGGLYMKGPKWIEPDFMSEGKYEID</sequence>
<dbReference type="Proteomes" id="UP000650477">
    <property type="component" value="Unassembled WGS sequence"/>
</dbReference>
<reference evidence="1" key="1">
    <citation type="submission" date="2017-12" db="EMBL/GenBank/DDBJ databases">
        <title>Genome sequencing and analysis.</title>
        <authorList>
            <person name="Huang Y.-T."/>
        </authorList>
    </citation>
    <scope>NUCLEOTIDE SEQUENCE</scope>
    <source>
        <strain evidence="1">VGH116</strain>
    </source>
</reference>
<evidence type="ECO:0000313" key="2">
    <source>
        <dbReference type="Proteomes" id="UP000650477"/>
    </source>
</evidence>
<dbReference type="RefSeq" id="WP_004237492.1">
    <property type="nucleotide sequence ID" value="NZ_ABGYJJ040000001.1"/>
</dbReference>
<dbReference type="GeneID" id="93360603"/>
<evidence type="ECO:0000313" key="1">
    <source>
        <dbReference type="EMBL" id="MBE8613126.1"/>
    </source>
</evidence>
<dbReference type="AlphaFoldDB" id="A0A2C5TMG2"/>
<name>A0A2C5TMG2_MORMO</name>
<proteinExistence type="predicted"/>
<evidence type="ECO:0008006" key="3">
    <source>
        <dbReference type="Google" id="ProtNLM"/>
    </source>
</evidence>
<gene>
    <name evidence="1" type="ORF">CYG68_12020</name>
</gene>
<dbReference type="EMBL" id="PKLF01000010">
    <property type="protein sequence ID" value="MBE8613126.1"/>
    <property type="molecule type" value="Genomic_DNA"/>
</dbReference>
<organism evidence="1 2">
    <name type="scientific">Morganella morganii</name>
    <name type="common">Proteus morganii</name>
    <dbReference type="NCBI Taxonomy" id="582"/>
    <lineage>
        <taxon>Bacteria</taxon>
        <taxon>Pseudomonadati</taxon>
        <taxon>Pseudomonadota</taxon>
        <taxon>Gammaproteobacteria</taxon>
        <taxon>Enterobacterales</taxon>
        <taxon>Morganellaceae</taxon>
        <taxon>Morganella</taxon>
    </lineage>
</organism>